<dbReference type="Gene3D" id="2.40.30.170">
    <property type="match status" value="1"/>
</dbReference>
<dbReference type="InterPro" id="IPR003423">
    <property type="entry name" value="OMP_efflux"/>
</dbReference>
<dbReference type="InterPro" id="IPR058792">
    <property type="entry name" value="Beta-barrel_RND_2"/>
</dbReference>
<feature type="domain" description="CusB-like beta-barrel" evidence="3">
    <location>
        <begin position="542"/>
        <end position="615"/>
    </location>
</feature>
<evidence type="ECO:0000256" key="2">
    <source>
        <dbReference type="ARBA" id="ARBA00022448"/>
    </source>
</evidence>
<dbReference type="InterPro" id="IPR058647">
    <property type="entry name" value="BSH_CzcB-like"/>
</dbReference>
<dbReference type="GO" id="GO:0060003">
    <property type="term" value="P:copper ion export"/>
    <property type="evidence" value="ECO:0007669"/>
    <property type="project" value="TreeGrafter"/>
</dbReference>
<evidence type="ECO:0000259" key="4">
    <source>
        <dbReference type="Pfam" id="PF25973"/>
    </source>
</evidence>
<dbReference type="PANTHER" id="PTHR30097:SF4">
    <property type="entry name" value="SLR6042 PROTEIN"/>
    <property type="match status" value="1"/>
</dbReference>
<dbReference type="Pfam" id="PF25954">
    <property type="entry name" value="Beta-barrel_RND_2"/>
    <property type="match status" value="1"/>
</dbReference>
<dbReference type="GO" id="GO:0015562">
    <property type="term" value="F:efflux transmembrane transporter activity"/>
    <property type="evidence" value="ECO:0007669"/>
    <property type="project" value="InterPro"/>
</dbReference>
<evidence type="ECO:0000259" key="5">
    <source>
        <dbReference type="Pfam" id="PF25975"/>
    </source>
</evidence>
<dbReference type="FunFam" id="2.40.30.170:FF:000010">
    <property type="entry name" value="Efflux RND transporter periplasmic adaptor subunit"/>
    <property type="match status" value="1"/>
</dbReference>
<dbReference type="NCBIfam" id="NF045680">
    <property type="entry name" value="DiMtlExpIhpB"/>
    <property type="match status" value="1"/>
</dbReference>
<dbReference type="PANTHER" id="PTHR30097">
    <property type="entry name" value="CATION EFFLUX SYSTEM PROTEIN CUSB"/>
    <property type="match status" value="1"/>
</dbReference>
<dbReference type="InterPro" id="IPR051909">
    <property type="entry name" value="MFP_Cation_Efflux"/>
</dbReference>
<dbReference type="Gene3D" id="1.20.1600.10">
    <property type="entry name" value="Outer membrane efflux proteins (OEP)"/>
    <property type="match status" value="1"/>
</dbReference>
<evidence type="ECO:0000256" key="1">
    <source>
        <dbReference type="ARBA" id="ARBA00009477"/>
    </source>
</evidence>
<dbReference type="OrthoDB" id="447811at2759"/>
<gene>
    <name evidence="6" type="ORF">SYNPS1DRAFT_22230</name>
</gene>
<dbReference type="Proteomes" id="UP000278143">
    <property type="component" value="Unassembled WGS sequence"/>
</dbReference>
<evidence type="ECO:0000259" key="3">
    <source>
        <dbReference type="Pfam" id="PF25954"/>
    </source>
</evidence>
<keyword evidence="7" id="KW-1185">Reference proteome</keyword>
<evidence type="ECO:0000313" key="7">
    <source>
        <dbReference type="Proteomes" id="UP000278143"/>
    </source>
</evidence>
<dbReference type="SUPFAM" id="SSF56954">
    <property type="entry name" value="Outer membrane efflux proteins (OEP)"/>
    <property type="match status" value="1"/>
</dbReference>
<dbReference type="EMBL" id="KZ989578">
    <property type="protein sequence ID" value="RKP25903.1"/>
    <property type="molecule type" value="Genomic_DNA"/>
</dbReference>
<name>A0A4P9Z0B9_9FUNG</name>
<dbReference type="GO" id="GO:0046914">
    <property type="term" value="F:transition metal ion binding"/>
    <property type="evidence" value="ECO:0007669"/>
    <property type="project" value="TreeGrafter"/>
</dbReference>
<sequence length="695" mass="75434">MPSLVSVAVPSAYQTIRGSIRHPQNSDLNVVVAARLFRVAVFPFSATERPTRSISLPQALQRALAANPRLTAAERDIGIAGGLRIQAGARATRLEVLSETAIAFITIISAQRRIEIFDEQIASFDQLIPLLEKRVQEGASSPAETLRAQVAADLFRVERERSKTQLATARRDLAILMGDSSPRFGTAVGRLANIGQPPSFQAVVNAIEANPQLMRWTAVTAQRNAELLIARLKAIPDVRIAAGWRHYQDTNDNAVRLGVSIPLPIFDQNTGNIIAAQESLAKTNAERAINKLVLISIAGRAYDALTGALAELKLLRSSVIPNARKASETVSSGYTQGRFTLLELLDVRGSVLQALLREQEALQNFHIAIATIEGLVEYKMIKGLIRYSVFALVTGALVYSGYLLLAPATTKTVPTENVEKEHHSEAVEMSDAKVAAAGIELLKASPGVLRDSLLLNGIVQPNQESLVQVTPRFPGIVREVRKRIGDLVQKGDVLAIVESNQSLTSYELKASLAGTVIDRQTTLGEYVSEQKPAFVIADLSMVWVDFSVYRRDLNRVSVGDQVLIDPADGGPPIETKITYLAPIGSSDTQSALARATVPNPDRRLRPGLFITGRLTLSAKKVNVAVKSSALQTFENRTVIFVRNGDKFEARDVELGGRDPELVEITFGLLDGDIYAAQNSFIVKAEMAKGSASHDH</sequence>
<dbReference type="Pfam" id="PF02321">
    <property type="entry name" value="OEP"/>
    <property type="match status" value="1"/>
</dbReference>
<comment type="similarity">
    <text evidence="1">Belongs to the membrane fusion protein (MFP) (TC 8.A.1) family.</text>
</comment>
<proteinExistence type="inferred from homology"/>
<keyword evidence="2" id="KW-0813">Transport</keyword>
<organism evidence="6 7">
    <name type="scientific">Syncephalis pseudoplumigaleata</name>
    <dbReference type="NCBI Taxonomy" id="1712513"/>
    <lineage>
        <taxon>Eukaryota</taxon>
        <taxon>Fungi</taxon>
        <taxon>Fungi incertae sedis</taxon>
        <taxon>Zoopagomycota</taxon>
        <taxon>Zoopagomycotina</taxon>
        <taxon>Zoopagomycetes</taxon>
        <taxon>Zoopagales</taxon>
        <taxon>Piptocephalidaceae</taxon>
        <taxon>Syncephalis</taxon>
    </lineage>
</organism>
<evidence type="ECO:0000313" key="6">
    <source>
        <dbReference type="EMBL" id="RKP25903.1"/>
    </source>
</evidence>
<dbReference type="AlphaFoldDB" id="A0A4P9Z0B9"/>
<dbReference type="SUPFAM" id="SSF111369">
    <property type="entry name" value="HlyD-like secretion proteins"/>
    <property type="match status" value="1"/>
</dbReference>
<accession>A0A4P9Z0B9</accession>
<dbReference type="InterPro" id="IPR058649">
    <property type="entry name" value="CzcB_C"/>
</dbReference>
<protein>
    <submittedName>
        <fullName evidence="6">Uncharacterized protein</fullName>
    </submittedName>
</protein>
<dbReference type="Pfam" id="PF25973">
    <property type="entry name" value="BSH_CzcB"/>
    <property type="match status" value="1"/>
</dbReference>
<dbReference type="Pfam" id="PF25975">
    <property type="entry name" value="CzcB_C"/>
    <property type="match status" value="1"/>
</dbReference>
<dbReference type="Gene3D" id="2.40.50.100">
    <property type="match status" value="1"/>
</dbReference>
<feature type="domain" description="CzcB-like C-terminal circularly permuted SH3-like" evidence="5">
    <location>
        <begin position="623"/>
        <end position="683"/>
    </location>
</feature>
<dbReference type="GO" id="GO:0015679">
    <property type="term" value="P:plasma membrane copper ion transport"/>
    <property type="evidence" value="ECO:0007669"/>
    <property type="project" value="TreeGrafter"/>
</dbReference>
<dbReference type="Gene3D" id="2.40.420.20">
    <property type="match status" value="1"/>
</dbReference>
<reference evidence="7" key="1">
    <citation type="journal article" date="2018" name="Nat. Microbiol.">
        <title>Leveraging single-cell genomics to expand the fungal tree of life.</title>
        <authorList>
            <person name="Ahrendt S.R."/>
            <person name="Quandt C.A."/>
            <person name="Ciobanu D."/>
            <person name="Clum A."/>
            <person name="Salamov A."/>
            <person name="Andreopoulos B."/>
            <person name="Cheng J.F."/>
            <person name="Woyke T."/>
            <person name="Pelin A."/>
            <person name="Henrissat B."/>
            <person name="Reynolds N.K."/>
            <person name="Benny G.L."/>
            <person name="Smith M.E."/>
            <person name="James T.Y."/>
            <person name="Grigoriev I.V."/>
        </authorList>
    </citation>
    <scope>NUCLEOTIDE SEQUENCE [LARGE SCALE GENOMIC DNA]</scope>
    <source>
        <strain evidence="7">Benny S71-1</strain>
    </source>
</reference>
<feature type="domain" description="CzcB-like barrel-sandwich hybrid" evidence="4">
    <location>
        <begin position="466"/>
        <end position="538"/>
    </location>
</feature>